<evidence type="ECO:0000313" key="2">
    <source>
        <dbReference type="EMBL" id="GAX83971.1"/>
    </source>
</evidence>
<feature type="region of interest" description="Disordered" evidence="1">
    <location>
        <begin position="159"/>
        <end position="181"/>
    </location>
</feature>
<organism evidence="2 3">
    <name type="scientific">Chlamydomonas eustigma</name>
    <dbReference type="NCBI Taxonomy" id="1157962"/>
    <lineage>
        <taxon>Eukaryota</taxon>
        <taxon>Viridiplantae</taxon>
        <taxon>Chlorophyta</taxon>
        <taxon>core chlorophytes</taxon>
        <taxon>Chlorophyceae</taxon>
        <taxon>CS clade</taxon>
        <taxon>Chlamydomonadales</taxon>
        <taxon>Chlamydomonadaceae</taxon>
        <taxon>Chlamydomonas</taxon>
    </lineage>
</organism>
<evidence type="ECO:0000313" key="3">
    <source>
        <dbReference type="Proteomes" id="UP000232323"/>
    </source>
</evidence>
<name>A0A250XLJ8_9CHLO</name>
<keyword evidence="3" id="KW-1185">Reference proteome</keyword>
<evidence type="ECO:0000256" key="1">
    <source>
        <dbReference type="SAM" id="MobiDB-lite"/>
    </source>
</evidence>
<proteinExistence type="predicted"/>
<gene>
    <name evidence="2" type="ORF">CEUSTIGMA_g11395.t1</name>
</gene>
<sequence length="307" mass="31922">MVATGNAVANAVFEAYLPTVADGENQAHGLAVGRPNREDGPAMERFLRRKYEDAEWALRTEDGTVAWPPGRHNGDASQDGTHVEGSVCSTSAINNAVINEAQLKGLVSAGVDRKSEHIASSVGLESGHEVAGAFQSALVRRQLQLGSQQGSLGMSSAEALVGDQQGRRSETEEEGASGSKGSRLADVAVADLLCLEDSEAFSGGKQVTDAAHHNVMDMIDEQYVRGLISLPFATAIPGGPVSPASSYASLTATNSAGQRLSASPTPSASDFNSISYVQTPQGSVPGCLAHQNNVYIASRDNSSAGPW</sequence>
<comment type="caution">
    <text evidence="2">The sequence shown here is derived from an EMBL/GenBank/DDBJ whole genome shotgun (WGS) entry which is preliminary data.</text>
</comment>
<reference evidence="2 3" key="1">
    <citation type="submission" date="2017-08" db="EMBL/GenBank/DDBJ databases">
        <title>Acidophilic green algal genome provides insights into adaptation to an acidic environment.</title>
        <authorList>
            <person name="Hirooka S."/>
            <person name="Hirose Y."/>
            <person name="Kanesaki Y."/>
            <person name="Higuchi S."/>
            <person name="Fujiwara T."/>
            <person name="Onuma R."/>
            <person name="Era A."/>
            <person name="Ohbayashi R."/>
            <person name="Uzuka A."/>
            <person name="Nozaki H."/>
            <person name="Yoshikawa H."/>
            <person name="Miyagishima S.Y."/>
        </authorList>
    </citation>
    <scope>NUCLEOTIDE SEQUENCE [LARGE SCALE GENOMIC DNA]</scope>
    <source>
        <strain evidence="2 3">NIES-2499</strain>
    </source>
</reference>
<dbReference type="Proteomes" id="UP000232323">
    <property type="component" value="Unassembled WGS sequence"/>
</dbReference>
<dbReference type="AlphaFoldDB" id="A0A250XLJ8"/>
<accession>A0A250XLJ8</accession>
<protein>
    <submittedName>
        <fullName evidence="2">Uncharacterized protein</fullName>
    </submittedName>
</protein>
<dbReference type="EMBL" id="BEGY01000112">
    <property type="protein sequence ID" value="GAX83971.1"/>
    <property type="molecule type" value="Genomic_DNA"/>
</dbReference>